<reference evidence="3" key="1">
    <citation type="submission" date="2023-10" db="EMBL/GenBank/DDBJ databases">
        <authorList>
            <person name="Chen Y."/>
            <person name="Shah S."/>
            <person name="Dougan E. K."/>
            <person name="Thang M."/>
            <person name="Chan C."/>
        </authorList>
    </citation>
    <scope>NUCLEOTIDE SEQUENCE [LARGE SCALE GENOMIC DNA]</scope>
</reference>
<dbReference type="EMBL" id="CAUYUJ010006634">
    <property type="protein sequence ID" value="CAK0818052.1"/>
    <property type="molecule type" value="Genomic_DNA"/>
</dbReference>
<dbReference type="InterPro" id="IPR011992">
    <property type="entry name" value="EF-hand-dom_pair"/>
</dbReference>
<dbReference type="PROSITE" id="PS00018">
    <property type="entry name" value="EF_HAND_1"/>
    <property type="match status" value="1"/>
</dbReference>
<evidence type="ECO:0000259" key="2">
    <source>
        <dbReference type="PROSITE" id="PS50222"/>
    </source>
</evidence>
<feature type="non-terminal residue" evidence="3">
    <location>
        <position position="1"/>
    </location>
</feature>
<evidence type="ECO:0000313" key="4">
    <source>
        <dbReference type="Proteomes" id="UP001189429"/>
    </source>
</evidence>
<evidence type="ECO:0000256" key="1">
    <source>
        <dbReference type="ARBA" id="ARBA00022837"/>
    </source>
</evidence>
<sequence length="51" mass="5507">ERMRGTYSSADAAFTELDSNGDGVCDFEEFVVGVLGFRPPLTGPQAAYSFK</sequence>
<dbReference type="Gene3D" id="1.10.238.10">
    <property type="entry name" value="EF-hand"/>
    <property type="match status" value="1"/>
</dbReference>
<keyword evidence="1" id="KW-0106">Calcium</keyword>
<keyword evidence="4" id="KW-1185">Reference proteome</keyword>
<evidence type="ECO:0000313" key="3">
    <source>
        <dbReference type="EMBL" id="CAK0818052.1"/>
    </source>
</evidence>
<accession>A0ABN9RJ09</accession>
<feature type="non-terminal residue" evidence="3">
    <location>
        <position position="51"/>
    </location>
</feature>
<organism evidence="3 4">
    <name type="scientific">Prorocentrum cordatum</name>
    <dbReference type="NCBI Taxonomy" id="2364126"/>
    <lineage>
        <taxon>Eukaryota</taxon>
        <taxon>Sar</taxon>
        <taxon>Alveolata</taxon>
        <taxon>Dinophyceae</taxon>
        <taxon>Prorocentrales</taxon>
        <taxon>Prorocentraceae</taxon>
        <taxon>Prorocentrum</taxon>
    </lineage>
</organism>
<gene>
    <name evidence="3" type="ORF">PCOR1329_LOCUS20433</name>
</gene>
<name>A0ABN9RJ09_9DINO</name>
<proteinExistence type="predicted"/>
<dbReference type="InterPro" id="IPR018247">
    <property type="entry name" value="EF_Hand_1_Ca_BS"/>
</dbReference>
<dbReference type="SUPFAM" id="SSF47473">
    <property type="entry name" value="EF-hand"/>
    <property type="match status" value="1"/>
</dbReference>
<protein>
    <recommendedName>
        <fullName evidence="2">EF-hand domain-containing protein</fullName>
    </recommendedName>
</protein>
<feature type="domain" description="EF-hand" evidence="2">
    <location>
        <begin position="5"/>
        <end position="40"/>
    </location>
</feature>
<dbReference type="Pfam" id="PF00036">
    <property type="entry name" value="EF-hand_1"/>
    <property type="match status" value="1"/>
</dbReference>
<dbReference type="InterPro" id="IPR002048">
    <property type="entry name" value="EF_hand_dom"/>
</dbReference>
<comment type="caution">
    <text evidence="3">The sequence shown here is derived from an EMBL/GenBank/DDBJ whole genome shotgun (WGS) entry which is preliminary data.</text>
</comment>
<dbReference type="Proteomes" id="UP001189429">
    <property type="component" value="Unassembled WGS sequence"/>
</dbReference>
<dbReference type="PROSITE" id="PS50222">
    <property type="entry name" value="EF_HAND_2"/>
    <property type="match status" value="1"/>
</dbReference>